<dbReference type="RefSeq" id="WP_192507765.1">
    <property type="nucleotide sequence ID" value="NZ_AQGV01000012.1"/>
</dbReference>
<reference evidence="1 2" key="1">
    <citation type="submission" date="2015-03" db="EMBL/GenBank/DDBJ databases">
        <title>Genome sequence of Pseudoalteromonas aurantia.</title>
        <authorList>
            <person name="Xie B.-B."/>
            <person name="Rong J.-C."/>
            <person name="Qin Q.-L."/>
            <person name="Zhang Y.-Z."/>
        </authorList>
    </citation>
    <scope>NUCLEOTIDE SEQUENCE [LARGE SCALE GENOMIC DNA]</scope>
    <source>
        <strain evidence="1 2">208</strain>
    </source>
</reference>
<evidence type="ECO:0000313" key="2">
    <source>
        <dbReference type="Proteomes" id="UP000615755"/>
    </source>
</evidence>
<proteinExistence type="predicted"/>
<comment type="caution">
    <text evidence="1">The sequence shown here is derived from an EMBL/GenBank/DDBJ whole genome shotgun (WGS) entry which is preliminary data.</text>
</comment>
<evidence type="ECO:0000313" key="1">
    <source>
        <dbReference type="EMBL" id="MBE0368491.1"/>
    </source>
</evidence>
<dbReference type="EMBL" id="AQGV01000012">
    <property type="protein sequence ID" value="MBE0368491.1"/>
    <property type="molecule type" value="Genomic_DNA"/>
</dbReference>
<accession>A0ABR9EBW9</accession>
<gene>
    <name evidence="1" type="ORF">PAUR_a2103</name>
</gene>
<name>A0ABR9EBW9_9GAMM</name>
<organism evidence="1 2">
    <name type="scientific">Pseudoalteromonas aurantia 208</name>
    <dbReference type="NCBI Taxonomy" id="1314867"/>
    <lineage>
        <taxon>Bacteria</taxon>
        <taxon>Pseudomonadati</taxon>
        <taxon>Pseudomonadota</taxon>
        <taxon>Gammaproteobacteria</taxon>
        <taxon>Alteromonadales</taxon>
        <taxon>Pseudoalteromonadaceae</taxon>
        <taxon>Pseudoalteromonas</taxon>
    </lineage>
</organism>
<keyword evidence="2" id="KW-1185">Reference proteome</keyword>
<sequence length="465" mass="54605">MNELIFALLNQESQQAEYDQKKLRALTLAWSRYGYHGNVIEHNNIDQLLTEAAHTSARYCLIQHVGHVIDEQWYLSHWRQEGFYQGIQRIISGPDFLVAGEPIVTEHDTCGLNTDCLLVNLACYRQLAHPKFGDTKTKNHCVTHHAGWHFIQASFEHNLPLIRFGESINNCRFDLAKESQNNQFDQLIGLPVDKIDDTKGLSRAQTEFIQRIKKQLNNAQKGAFLFNIESYQDLVQTNNNPLDAVFSVAAGFKPYRILFTQGFHENTHVVLFDYSLKALEIRRYIIEHWDGNNFPDFVRQLFKHFPEPEVFYQLWYGATPSTLDWHDMESLWQQELEKWGGPEAFQTHWQQCRQLPHQYLHCDLLQDRQNLLKALSEYNASYIWWSNAFFTIYSHWHYSAAERKAHYLDWITELSNTAPNCQINGADHNNIAVNSLSAQQYFQVFNQQQYDQLTPQKHHHIEMLF</sequence>
<dbReference type="Proteomes" id="UP000615755">
    <property type="component" value="Unassembled WGS sequence"/>
</dbReference>
<protein>
    <submittedName>
        <fullName evidence="1">Uncharacterized protein</fullName>
    </submittedName>
</protein>